<evidence type="ECO:0000259" key="8">
    <source>
        <dbReference type="PROSITE" id="PS51101"/>
    </source>
</evidence>
<dbReference type="GO" id="GO:0009401">
    <property type="term" value="P:phosphoenolpyruvate-dependent sugar phosphotransferase system"/>
    <property type="evidence" value="ECO:0007669"/>
    <property type="project" value="UniProtKB-KW"/>
</dbReference>
<dbReference type="EMBL" id="JAATJA010000001">
    <property type="protein sequence ID" value="NJB66718.1"/>
    <property type="molecule type" value="Genomic_DNA"/>
</dbReference>
<keyword evidence="4" id="KW-0762">Sugar transport</keyword>
<comment type="subcellular location">
    <subcellularLocation>
        <location evidence="1">Cytoplasm</location>
    </subcellularLocation>
</comment>
<evidence type="ECO:0000256" key="3">
    <source>
        <dbReference type="ARBA" id="ARBA00022490"/>
    </source>
</evidence>
<keyword evidence="6" id="KW-0598">Phosphotransferase system</keyword>
<dbReference type="GO" id="GO:0005737">
    <property type="term" value="C:cytoplasm"/>
    <property type="evidence" value="ECO:0007669"/>
    <property type="project" value="UniProtKB-SubCell"/>
</dbReference>
<dbReference type="PROSITE" id="PS51101">
    <property type="entry name" value="PTS_EIIB_TYPE_4"/>
    <property type="match status" value="1"/>
</dbReference>
<keyword evidence="5" id="KW-0808">Transferase</keyword>
<comment type="caution">
    <text evidence="9">The sequence shown here is derived from an EMBL/GenBank/DDBJ whole genome shotgun (WGS) entry which is preliminary data.</text>
</comment>
<dbReference type="RefSeq" id="WP_167939833.1">
    <property type="nucleotide sequence ID" value="NZ_JAATJA010000001.1"/>
</dbReference>
<keyword evidence="10" id="KW-1185">Reference proteome</keyword>
<protein>
    <submittedName>
        <fullName evidence="9">PTS system mannose-specific IIB component</fullName>
    </submittedName>
</protein>
<dbReference type="Proteomes" id="UP000580856">
    <property type="component" value="Unassembled WGS sequence"/>
</dbReference>
<dbReference type="GO" id="GO:0008982">
    <property type="term" value="F:protein-N(PI)-phosphohistidine-sugar phosphotransferase activity"/>
    <property type="evidence" value="ECO:0007669"/>
    <property type="project" value="InterPro"/>
</dbReference>
<feature type="domain" description="PTS EIIB type-4" evidence="8">
    <location>
        <begin position="1"/>
        <end position="156"/>
    </location>
</feature>
<dbReference type="InterPro" id="IPR036667">
    <property type="entry name" value="PTS_IIB_sorbose-sp_sf"/>
</dbReference>
<dbReference type="Gene3D" id="3.40.35.10">
    <property type="entry name" value="Phosphotransferase system, sorbose subfamily IIB component"/>
    <property type="match status" value="1"/>
</dbReference>
<evidence type="ECO:0000256" key="2">
    <source>
        <dbReference type="ARBA" id="ARBA00022448"/>
    </source>
</evidence>
<keyword evidence="2" id="KW-0813">Transport</keyword>
<evidence type="ECO:0000313" key="10">
    <source>
        <dbReference type="Proteomes" id="UP000580856"/>
    </source>
</evidence>
<dbReference type="AlphaFoldDB" id="A0A846QEC1"/>
<dbReference type="SUPFAM" id="SSF52728">
    <property type="entry name" value="PTS IIb component"/>
    <property type="match status" value="1"/>
</dbReference>
<dbReference type="GO" id="GO:0016301">
    <property type="term" value="F:kinase activity"/>
    <property type="evidence" value="ECO:0007669"/>
    <property type="project" value="UniProtKB-KW"/>
</dbReference>
<evidence type="ECO:0000256" key="4">
    <source>
        <dbReference type="ARBA" id="ARBA00022597"/>
    </source>
</evidence>
<proteinExistence type="predicted"/>
<keyword evidence="3" id="KW-0963">Cytoplasm</keyword>
<dbReference type="InterPro" id="IPR004720">
    <property type="entry name" value="PTS_IIB_sorbose-sp"/>
</dbReference>
<name>A0A846QEC1_9BACT</name>
<evidence type="ECO:0000256" key="5">
    <source>
        <dbReference type="ARBA" id="ARBA00022679"/>
    </source>
</evidence>
<gene>
    <name evidence="9" type="ORF">GGQ74_000358</name>
</gene>
<keyword evidence="7" id="KW-0418">Kinase</keyword>
<accession>A0A846QEC1</accession>
<sequence>MFWVRVDNRLVHGQIIETWLPFTKSRWIIVANDELVDDALRQEIMGLAIPHGIEKRFVSVADASGFVADTFGKGADPDALVLFASCADARRAYEAGLAFPVLNLGNLHYGPGKEQICAHVALSDTDRTCLGFFSSSGIELDFRCVPSEPIQVRRTW</sequence>
<organism evidence="9 10">
    <name type="scientific">Desulfobaculum xiamenense</name>
    <dbReference type="NCBI Taxonomy" id="995050"/>
    <lineage>
        <taxon>Bacteria</taxon>
        <taxon>Pseudomonadati</taxon>
        <taxon>Thermodesulfobacteriota</taxon>
        <taxon>Desulfovibrionia</taxon>
        <taxon>Desulfovibrionales</taxon>
        <taxon>Desulfovibrionaceae</taxon>
        <taxon>Desulfobaculum</taxon>
    </lineage>
</organism>
<evidence type="ECO:0000256" key="6">
    <source>
        <dbReference type="ARBA" id="ARBA00022683"/>
    </source>
</evidence>
<dbReference type="Pfam" id="PF03830">
    <property type="entry name" value="PTSIIB_sorb"/>
    <property type="match status" value="1"/>
</dbReference>
<evidence type="ECO:0000256" key="7">
    <source>
        <dbReference type="ARBA" id="ARBA00022777"/>
    </source>
</evidence>
<evidence type="ECO:0000256" key="1">
    <source>
        <dbReference type="ARBA" id="ARBA00004496"/>
    </source>
</evidence>
<reference evidence="9 10" key="1">
    <citation type="submission" date="2020-03" db="EMBL/GenBank/DDBJ databases">
        <title>Genomic Encyclopedia of Type Strains, Phase IV (KMG-IV): sequencing the most valuable type-strain genomes for metagenomic binning, comparative biology and taxonomic classification.</title>
        <authorList>
            <person name="Goeker M."/>
        </authorList>
    </citation>
    <scope>NUCLEOTIDE SEQUENCE [LARGE SCALE GENOMIC DNA]</scope>
    <source>
        <strain evidence="9 10">DSM 24233</strain>
    </source>
</reference>
<evidence type="ECO:0000313" key="9">
    <source>
        <dbReference type="EMBL" id="NJB66718.1"/>
    </source>
</evidence>